<evidence type="ECO:0000313" key="1">
    <source>
        <dbReference type="EMBL" id="MFC6996148.1"/>
    </source>
</evidence>
<dbReference type="Pfam" id="PF11964">
    <property type="entry name" value="SpoIIAA-like"/>
    <property type="match status" value="1"/>
</dbReference>
<organism evidence="1 2">
    <name type="scientific">Rufibacter roseus</name>
    <dbReference type="NCBI Taxonomy" id="1567108"/>
    <lineage>
        <taxon>Bacteria</taxon>
        <taxon>Pseudomonadati</taxon>
        <taxon>Bacteroidota</taxon>
        <taxon>Cytophagia</taxon>
        <taxon>Cytophagales</taxon>
        <taxon>Hymenobacteraceae</taxon>
        <taxon>Rufibacter</taxon>
    </lineage>
</organism>
<dbReference type="InterPro" id="IPR021866">
    <property type="entry name" value="SpoIIAA-like"/>
</dbReference>
<keyword evidence="2" id="KW-1185">Reference proteome</keyword>
<evidence type="ECO:0000313" key="2">
    <source>
        <dbReference type="Proteomes" id="UP001596405"/>
    </source>
</evidence>
<name>A0ABW2DGI3_9BACT</name>
<accession>A0ABW2DGI3</accession>
<gene>
    <name evidence="1" type="ORF">ACFQHR_00865</name>
</gene>
<dbReference type="RefSeq" id="WP_153042125.1">
    <property type="nucleotide sequence ID" value="NZ_JBHSYQ010000003.1"/>
</dbReference>
<dbReference type="Proteomes" id="UP001596405">
    <property type="component" value="Unassembled WGS sequence"/>
</dbReference>
<sequence length="124" mass="14386">MLTTRLDQDLQAVISTYKGFLKHQEFMEISLATLDLAKEHGLSKIFVDTVHLKVMLQESQQWINQVWFGKAKQVGIRHMAFLIPEDIFGRMSMEATNKQALQEGAIEIKYFDKVEEARQWLKSA</sequence>
<reference evidence="2" key="1">
    <citation type="journal article" date="2019" name="Int. J. Syst. Evol. Microbiol.">
        <title>The Global Catalogue of Microorganisms (GCM) 10K type strain sequencing project: providing services to taxonomists for standard genome sequencing and annotation.</title>
        <authorList>
            <consortium name="The Broad Institute Genomics Platform"/>
            <consortium name="The Broad Institute Genome Sequencing Center for Infectious Disease"/>
            <person name="Wu L."/>
            <person name="Ma J."/>
        </authorList>
    </citation>
    <scope>NUCLEOTIDE SEQUENCE [LARGE SCALE GENOMIC DNA]</scope>
    <source>
        <strain evidence="2">CGMCC 4.7393</strain>
    </source>
</reference>
<dbReference type="EMBL" id="JBHSYQ010000003">
    <property type="protein sequence ID" value="MFC6996148.1"/>
    <property type="molecule type" value="Genomic_DNA"/>
</dbReference>
<proteinExistence type="predicted"/>
<comment type="caution">
    <text evidence="1">The sequence shown here is derived from an EMBL/GenBank/DDBJ whole genome shotgun (WGS) entry which is preliminary data.</text>
</comment>
<protein>
    <submittedName>
        <fullName evidence="1">STAS/SEC14 domain-containing protein</fullName>
    </submittedName>
</protein>